<accession>A0A0E3C354</accession>
<evidence type="ECO:0000313" key="3">
    <source>
        <dbReference type="EMBL" id="KGH13896.1"/>
    </source>
</evidence>
<feature type="region of interest" description="Disordered" evidence="1">
    <location>
        <begin position="1"/>
        <end position="27"/>
    </location>
</feature>
<evidence type="ECO:0000313" key="2">
    <source>
        <dbReference type="EMBL" id="KGG88099.1"/>
    </source>
</evidence>
<name>A0A0E3C354_9BURK</name>
<evidence type="ECO:0000313" key="4">
    <source>
        <dbReference type="Proteomes" id="UP000029549"/>
    </source>
</evidence>
<evidence type="ECO:0000313" key="5">
    <source>
        <dbReference type="Proteomes" id="UP000029567"/>
    </source>
</evidence>
<organism evidence="3 4">
    <name type="scientific">Comamonas thiooxydans</name>
    <dbReference type="NCBI Taxonomy" id="363952"/>
    <lineage>
        <taxon>Bacteria</taxon>
        <taxon>Pseudomonadati</taxon>
        <taxon>Pseudomonadota</taxon>
        <taxon>Betaproteobacteria</taxon>
        <taxon>Burkholderiales</taxon>
        <taxon>Comamonadaceae</taxon>
        <taxon>Comamonas</taxon>
    </lineage>
</organism>
<dbReference type="Proteomes" id="UP000029549">
    <property type="component" value="Unassembled WGS sequence"/>
</dbReference>
<comment type="caution">
    <text evidence="3">The sequence shown here is derived from an EMBL/GenBank/DDBJ whole genome shotgun (WGS) entry which is preliminary data.</text>
</comment>
<protein>
    <submittedName>
        <fullName evidence="3">Uncharacterized protein</fullName>
    </submittedName>
</protein>
<dbReference type="AlphaFoldDB" id="A0A0E3C354"/>
<evidence type="ECO:0000256" key="1">
    <source>
        <dbReference type="SAM" id="MobiDB-lite"/>
    </source>
</evidence>
<reference evidence="4 5" key="1">
    <citation type="submission" date="2013-09" db="EMBL/GenBank/DDBJ databases">
        <title>High correlation between genotypes and phenotypes of environmental bacteria Comamonas testosteroni strains.</title>
        <authorList>
            <person name="Liu L."/>
            <person name="Zhu W."/>
            <person name="Xia X."/>
            <person name="Xu B."/>
            <person name="Luo M."/>
            <person name="Wang G."/>
        </authorList>
    </citation>
    <scope>NUCLEOTIDE SEQUENCE [LARGE SCALE GENOMIC DNA]</scope>
    <source>
        <strain evidence="3 4">DF2</strain>
        <strain evidence="2 5">JL14</strain>
    </source>
</reference>
<sequence length="44" mass="4657">MAANNGHASGKQLGKGKPELSSAENECRSAGYLRVQCNPIRALE</sequence>
<dbReference type="EMBL" id="AWTN01000105">
    <property type="protein sequence ID" value="KGG88099.1"/>
    <property type="molecule type" value="Genomic_DNA"/>
</dbReference>
<proteinExistence type="predicted"/>
<dbReference type="Proteomes" id="UP000029567">
    <property type="component" value="Unassembled WGS sequence"/>
</dbReference>
<dbReference type="EMBL" id="AWTP01000100">
    <property type="protein sequence ID" value="KGH13896.1"/>
    <property type="molecule type" value="Genomic_DNA"/>
</dbReference>
<gene>
    <name evidence="2" type="ORF">P245_19125</name>
    <name evidence="3" type="ORF">P608_08155</name>
</gene>
<keyword evidence="4" id="KW-1185">Reference proteome</keyword>